<dbReference type="EMBL" id="JAAMPT010000120">
    <property type="protein sequence ID" value="NMH23767.1"/>
    <property type="molecule type" value="Genomic_DNA"/>
</dbReference>
<reference evidence="1 2" key="1">
    <citation type="submission" date="2020-02" db="EMBL/GenBank/DDBJ databases">
        <title>Flavobacterium sp. genome.</title>
        <authorList>
            <person name="Jung H.S."/>
            <person name="Baek J.H."/>
            <person name="Jeon C.O."/>
        </authorList>
    </citation>
    <scope>NUCLEOTIDE SEQUENCE [LARGE SCALE GENOMIC DNA]</scope>
    <source>
        <strain evidence="1 2">SE-s27</strain>
    </source>
</reference>
<evidence type="ECO:0000313" key="1">
    <source>
        <dbReference type="EMBL" id="NMH23767.1"/>
    </source>
</evidence>
<protein>
    <recommendedName>
        <fullName evidence="3">Ig-like domain-containing protein</fullName>
    </recommendedName>
</protein>
<dbReference type="RefSeq" id="WP_211161591.1">
    <property type="nucleotide sequence ID" value="NZ_JAAMPT010000120.1"/>
</dbReference>
<accession>A0ABX1QP43</accession>
<sequence>TTTTTYATTATNSTGFNWSLSNAAAGNINATTGVMTWANGFFGTVNILVTANGCNGPSSQVVRTVTITPTVGTPTAITVSSGTEPTCQLPNGTTTTTYATTATNSTGFNWSLS</sequence>
<feature type="non-terminal residue" evidence="1">
    <location>
        <position position="113"/>
    </location>
</feature>
<keyword evidence="2" id="KW-1185">Reference proteome</keyword>
<proteinExistence type="predicted"/>
<name>A0ABX1QP43_9FLAO</name>
<comment type="caution">
    <text evidence="1">The sequence shown here is derived from an EMBL/GenBank/DDBJ whole genome shotgun (WGS) entry which is preliminary data.</text>
</comment>
<evidence type="ECO:0008006" key="3">
    <source>
        <dbReference type="Google" id="ProtNLM"/>
    </source>
</evidence>
<feature type="non-terminal residue" evidence="1">
    <location>
        <position position="1"/>
    </location>
</feature>
<dbReference type="Proteomes" id="UP000767947">
    <property type="component" value="Unassembled WGS sequence"/>
</dbReference>
<evidence type="ECO:0000313" key="2">
    <source>
        <dbReference type="Proteomes" id="UP000767947"/>
    </source>
</evidence>
<gene>
    <name evidence="1" type="ORF">G6042_00565</name>
</gene>
<organism evidence="1 2">
    <name type="scientific">Flavobacterium solisilvae</name>
    <dbReference type="NCBI Taxonomy" id="1852019"/>
    <lineage>
        <taxon>Bacteria</taxon>
        <taxon>Pseudomonadati</taxon>
        <taxon>Bacteroidota</taxon>
        <taxon>Flavobacteriia</taxon>
        <taxon>Flavobacteriales</taxon>
        <taxon>Flavobacteriaceae</taxon>
        <taxon>Flavobacterium</taxon>
    </lineage>
</organism>